<dbReference type="InterPro" id="IPR049516">
    <property type="entry name" value="FAD-depend_C"/>
</dbReference>
<dbReference type="Pfam" id="PF21688">
    <property type="entry name" value="FAD-depend_C"/>
    <property type="match status" value="1"/>
</dbReference>
<name>A0A1F4W1P2_UNCKA</name>
<dbReference type="PANTHER" id="PTHR43106">
    <property type="entry name" value="DEHYDROGENASE-RELATED"/>
    <property type="match status" value="1"/>
</dbReference>
<dbReference type="PANTHER" id="PTHR43106:SF1">
    <property type="entry name" value="DEHYDROGENASE-RELATED"/>
    <property type="match status" value="1"/>
</dbReference>
<proteinExistence type="predicted"/>
<feature type="domain" description="FAD-dependent protein C-terminal" evidence="1">
    <location>
        <begin position="226"/>
        <end position="404"/>
    </location>
</feature>
<reference evidence="2 3" key="1">
    <citation type="journal article" date="2016" name="Nat. Commun.">
        <title>Thousands of microbial genomes shed light on interconnected biogeochemical processes in an aquifer system.</title>
        <authorList>
            <person name="Anantharaman K."/>
            <person name="Brown C.T."/>
            <person name="Hug L.A."/>
            <person name="Sharon I."/>
            <person name="Castelle C.J."/>
            <person name="Probst A.J."/>
            <person name="Thomas B.C."/>
            <person name="Singh A."/>
            <person name="Wilkins M.J."/>
            <person name="Karaoz U."/>
            <person name="Brodie E.L."/>
            <person name="Williams K.H."/>
            <person name="Hubbard S.S."/>
            <person name="Banfield J.F."/>
        </authorList>
    </citation>
    <scope>NUCLEOTIDE SEQUENCE [LARGE SCALE GENOMIC DNA]</scope>
</reference>
<organism evidence="2 3">
    <name type="scientific">candidate division WWE3 bacterium RIFOXYA2_FULL_46_9</name>
    <dbReference type="NCBI Taxonomy" id="1802636"/>
    <lineage>
        <taxon>Bacteria</taxon>
        <taxon>Katanobacteria</taxon>
    </lineage>
</organism>
<protein>
    <recommendedName>
        <fullName evidence="1">FAD-dependent protein C-terminal domain-containing protein</fullName>
    </recommendedName>
</protein>
<dbReference type="PRINTS" id="PR00368">
    <property type="entry name" value="FADPNR"/>
</dbReference>
<dbReference type="Pfam" id="PF01946">
    <property type="entry name" value="Thi4"/>
    <property type="match status" value="1"/>
</dbReference>
<dbReference type="AlphaFoldDB" id="A0A1F4W1P2"/>
<accession>A0A1F4W1P2</accession>
<dbReference type="EMBL" id="MEVT01000006">
    <property type="protein sequence ID" value="OGC63339.1"/>
    <property type="molecule type" value="Genomic_DNA"/>
</dbReference>
<gene>
    <name evidence="2" type="ORF">A2264_01230</name>
</gene>
<dbReference type="InterPro" id="IPR036188">
    <property type="entry name" value="FAD/NAD-bd_sf"/>
</dbReference>
<evidence type="ECO:0000313" key="2">
    <source>
        <dbReference type="EMBL" id="OGC63339.1"/>
    </source>
</evidence>
<dbReference type="Proteomes" id="UP000176614">
    <property type="component" value="Unassembled WGS sequence"/>
</dbReference>
<evidence type="ECO:0000259" key="1">
    <source>
        <dbReference type="Pfam" id="PF21688"/>
    </source>
</evidence>
<dbReference type="Gene3D" id="3.50.50.60">
    <property type="entry name" value="FAD/NAD(P)-binding domain"/>
    <property type="match status" value="2"/>
</dbReference>
<evidence type="ECO:0000313" key="3">
    <source>
        <dbReference type="Proteomes" id="UP000176614"/>
    </source>
</evidence>
<comment type="caution">
    <text evidence="2">The sequence shown here is derived from an EMBL/GenBank/DDBJ whole genome shotgun (WGS) entry which is preliminary data.</text>
</comment>
<dbReference type="SUPFAM" id="SSF51905">
    <property type="entry name" value="FAD/NAD(P)-binding domain"/>
    <property type="match status" value="1"/>
</dbReference>
<dbReference type="InterPro" id="IPR028348">
    <property type="entry name" value="FAD-binding_protein"/>
</dbReference>
<sequence>MTKKKKQAQFDVIIVGAGPAGMFAARELIIRNPDLKIALIDMGNRVENRSPNDVMSGIGGAGTYSDGKLHFTPKLSHERTFHLITSAKYQKILDEVDQIFMGFGVTAEEFPKNPAEVEKMVEEAQKHDIELIVRRAKHVGTDNLKVVIKTFQDWLERKGVTILDNLEISDLILDKKNILRGVKTSKGKVIEGKKVLLSPGRINAFWLQLLGDKRGIEYTYDMVEVGVRVEFPAYVMRRHAEALYEIVFKIRTKTYDDIVRTFCTCPNGMVAQEVYNGYVCVNGHSNSDHQSPNSNFAFVCEVHLTEPVENSIAYARAIAQVASTIGGGKPILQRLADLKMGRRSTESRIKKSLVTPTLSDYTPGDISMALPHRIVTNILEGLEIADKVMPGLNAGSTLLYAPEVKFRSSRVKTTPGMETTLKNVFVAGDASGMSGTITGAAVTGIMAARGILESSN</sequence>
<dbReference type="PIRSF" id="PIRSF038984">
    <property type="entry name" value="FAD_binding_protein"/>
    <property type="match status" value="1"/>
</dbReference>